<dbReference type="EMBL" id="UZAG01002468">
    <property type="protein sequence ID" value="VDO13514.1"/>
    <property type="molecule type" value="Genomic_DNA"/>
</dbReference>
<gene>
    <name evidence="6" type="ORF">BTMF_LOCUS2864</name>
</gene>
<evidence type="ECO:0000256" key="1">
    <source>
        <dbReference type="ARBA" id="ARBA00004496"/>
    </source>
</evidence>
<keyword evidence="3" id="KW-0963">Cytoplasm</keyword>
<evidence type="ECO:0000313" key="6">
    <source>
        <dbReference type="EMBL" id="VDO13514.1"/>
    </source>
</evidence>
<evidence type="ECO:0000256" key="2">
    <source>
        <dbReference type="ARBA" id="ARBA00008332"/>
    </source>
</evidence>
<dbReference type="Proteomes" id="UP000280834">
    <property type="component" value="Unassembled WGS sequence"/>
</dbReference>
<keyword evidence="4" id="KW-0597">Phosphoprotein</keyword>
<accession>A0A0R3QB31</accession>
<evidence type="ECO:0000256" key="4">
    <source>
        <dbReference type="ARBA" id="ARBA00022553"/>
    </source>
</evidence>
<keyword evidence="7" id="KW-1185">Reference proteome</keyword>
<dbReference type="GO" id="GO:0005737">
    <property type="term" value="C:cytoplasm"/>
    <property type="evidence" value="ECO:0007669"/>
    <property type="project" value="UniProtKB-SubCell"/>
</dbReference>
<proteinExistence type="inferred from homology"/>
<evidence type="ECO:0000313" key="7">
    <source>
        <dbReference type="Proteomes" id="UP000280834"/>
    </source>
</evidence>
<feature type="compositionally biased region" description="Acidic residues" evidence="5">
    <location>
        <begin position="154"/>
        <end position="165"/>
    </location>
</feature>
<name>A0A0R3QB31_9BILA</name>
<dbReference type="PANTHER" id="PTHR13105">
    <property type="entry name" value="MYELOID LEUKEMIA FACTOR"/>
    <property type="match status" value="1"/>
</dbReference>
<dbReference type="AlphaFoldDB" id="A0A0R3QB31"/>
<dbReference type="STRING" id="42155.A0A0R3QB31"/>
<dbReference type="Pfam" id="PF10248">
    <property type="entry name" value="Mlf1IP"/>
    <property type="match status" value="1"/>
</dbReference>
<evidence type="ECO:0000256" key="3">
    <source>
        <dbReference type="ARBA" id="ARBA00022490"/>
    </source>
</evidence>
<feature type="region of interest" description="Disordered" evidence="5">
    <location>
        <begin position="111"/>
        <end position="216"/>
    </location>
</feature>
<organism evidence="8">
    <name type="scientific">Brugia timori</name>
    <dbReference type="NCBI Taxonomy" id="42155"/>
    <lineage>
        <taxon>Eukaryota</taxon>
        <taxon>Metazoa</taxon>
        <taxon>Ecdysozoa</taxon>
        <taxon>Nematoda</taxon>
        <taxon>Chromadorea</taxon>
        <taxon>Rhabditida</taxon>
        <taxon>Spirurina</taxon>
        <taxon>Spiruromorpha</taxon>
        <taxon>Filarioidea</taxon>
        <taxon>Onchocercidae</taxon>
        <taxon>Brugia</taxon>
    </lineage>
</organism>
<evidence type="ECO:0000256" key="5">
    <source>
        <dbReference type="SAM" id="MobiDB-lite"/>
    </source>
</evidence>
<dbReference type="InterPro" id="IPR019376">
    <property type="entry name" value="Myeloid_leukemia_factor"/>
</dbReference>
<dbReference type="WBParaSite" id="BTMF_0000355301-mRNA-1">
    <property type="protein sequence ID" value="BTMF_0000355301-mRNA-1"/>
    <property type="gene ID" value="BTMF_0000355301"/>
</dbReference>
<evidence type="ECO:0000313" key="8">
    <source>
        <dbReference type="WBParaSite" id="BTMF_0000355301-mRNA-1"/>
    </source>
</evidence>
<comment type="similarity">
    <text evidence="2">Belongs to the MLF family.</text>
</comment>
<comment type="subcellular location">
    <subcellularLocation>
        <location evidence="1">Cytoplasm</location>
    </subcellularLocation>
</comment>
<reference evidence="8" key="1">
    <citation type="submission" date="2017-02" db="UniProtKB">
        <authorList>
            <consortium name="WormBaseParasite"/>
        </authorList>
    </citation>
    <scope>IDENTIFICATION</scope>
</reference>
<protein>
    <submittedName>
        <fullName evidence="6 8">Uncharacterized protein</fullName>
    </submittedName>
</protein>
<reference evidence="6 7" key="2">
    <citation type="submission" date="2018-11" db="EMBL/GenBank/DDBJ databases">
        <authorList>
            <consortium name="Pathogen Informatics"/>
        </authorList>
    </citation>
    <scope>NUCLEOTIDE SEQUENCE [LARGE SCALE GENOMIC DNA]</scope>
</reference>
<sequence length="216" mass="23928">MNDPNAHVFSHSTMISFDGRNGGQPRVVEKTIRKTGDVKETRHAIRTGEDGIGDKLTIGHTIGDRTHVIEKKRDRDGRIRERQSFVNLAQDEAEAFDREFASRARRNLMGGRSDGQRIRAIDGGNKYGGTTSSSRTHAPRIGGSGTNAPIITLPDEEDDGDVTEEDYGRGKRSSSRFASASGGPVIREVTDDEEDDGNNHKRRKGFFGRLFKENDE</sequence>